<dbReference type="Pfam" id="PF01408">
    <property type="entry name" value="GFO_IDH_MocA"/>
    <property type="match status" value="1"/>
</dbReference>
<dbReference type="OrthoDB" id="256869at2"/>
<dbReference type="InterPro" id="IPR036291">
    <property type="entry name" value="NAD(P)-bd_dom_sf"/>
</dbReference>
<evidence type="ECO:0000259" key="3">
    <source>
        <dbReference type="Pfam" id="PF01408"/>
    </source>
</evidence>
<dbReference type="Gene3D" id="3.30.360.10">
    <property type="entry name" value="Dihydrodipicolinate Reductase, domain 2"/>
    <property type="match status" value="1"/>
</dbReference>
<dbReference type="InterPro" id="IPR055170">
    <property type="entry name" value="GFO_IDH_MocA-like_dom"/>
</dbReference>
<accession>A0A1H5H1Z7</accession>
<evidence type="ECO:0000256" key="2">
    <source>
        <dbReference type="ARBA" id="ARBA00023002"/>
    </source>
</evidence>
<organism evidence="5 6">
    <name type="scientific">Rhodococcus jostii</name>
    <dbReference type="NCBI Taxonomy" id="132919"/>
    <lineage>
        <taxon>Bacteria</taxon>
        <taxon>Bacillati</taxon>
        <taxon>Actinomycetota</taxon>
        <taxon>Actinomycetes</taxon>
        <taxon>Mycobacteriales</taxon>
        <taxon>Nocardiaceae</taxon>
        <taxon>Rhodococcus</taxon>
    </lineage>
</organism>
<dbReference type="GO" id="GO:0000166">
    <property type="term" value="F:nucleotide binding"/>
    <property type="evidence" value="ECO:0007669"/>
    <property type="project" value="InterPro"/>
</dbReference>
<comment type="similarity">
    <text evidence="1">Belongs to the Gfo/Idh/MocA family.</text>
</comment>
<dbReference type="AlphaFoldDB" id="A0A1H5H1Z7"/>
<dbReference type="RefSeq" id="WP_073359411.1">
    <property type="nucleotide sequence ID" value="NZ_FNTL01000004.1"/>
</dbReference>
<sequence length="351" mass="36413">MSLTDAATARSTTPTTHPVRIATIGAGRIGSHHAEVVARHVPGATLVAVSDPVEESAQRLAAALGAPFATATVDDVLTADEIDAVLITAPARSHTDLVVAAAAAGKHVFVEKPMAVTLEDADRAITAAAAADIVLQVGFNRRFAPGFAAARAAIDAQKVGTPQLLRSLTRDPGPYTADAARVPQWTIFLETLIHDFDTLCFLNPGARPVRVHAIADALIRPDAKKAGHLDTAVVTVQFDNGAIATADASFSALYGYDVRAEVFGSGGMVTAGNGRSTDMTYYGPDGLHADTSRRDTDLLHSAYVGELTAFVDAVRGGTPAVVTGQDARTALSIALACIRSVETGSAVDLDR</sequence>
<dbReference type="SUPFAM" id="SSF55347">
    <property type="entry name" value="Glyceraldehyde-3-phosphate dehydrogenase-like, C-terminal domain"/>
    <property type="match status" value="1"/>
</dbReference>
<dbReference type="PANTHER" id="PTHR42840">
    <property type="entry name" value="NAD(P)-BINDING ROSSMANN-FOLD SUPERFAMILY PROTEIN-RELATED"/>
    <property type="match status" value="1"/>
</dbReference>
<evidence type="ECO:0000313" key="5">
    <source>
        <dbReference type="EMBL" id="SEE22013.1"/>
    </source>
</evidence>
<dbReference type="SUPFAM" id="SSF51735">
    <property type="entry name" value="NAD(P)-binding Rossmann-fold domains"/>
    <property type="match status" value="1"/>
</dbReference>
<evidence type="ECO:0000259" key="4">
    <source>
        <dbReference type="Pfam" id="PF22725"/>
    </source>
</evidence>
<dbReference type="InterPro" id="IPR000683">
    <property type="entry name" value="Gfo/Idh/MocA-like_OxRdtase_N"/>
</dbReference>
<dbReference type="Pfam" id="PF22725">
    <property type="entry name" value="GFO_IDH_MocA_C3"/>
    <property type="match status" value="1"/>
</dbReference>
<evidence type="ECO:0000313" key="6">
    <source>
        <dbReference type="Proteomes" id="UP000183407"/>
    </source>
</evidence>
<keyword evidence="2" id="KW-0560">Oxidoreductase</keyword>
<dbReference type="Proteomes" id="UP000183407">
    <property type="component" value="Unassembled WGS sequence"/>
</dbReference>
<reference evidence="6" key="1">
    <citation type="submission" date="2016-10" db="EMBL/GenBank/DDBJ databases">
        <authorList>
            <person name="Varghese N."/>
        </authorList>
    </citation>
    <scope>NUCLEOTIDE SEQUENCE [LARGE SCALE GENOMIC DNA]</scope>
    <source>
        <strain evidence="6">DSM 44719</strain>
    </source>
</reference>
<dbReference type="Gene3D" id="3.40.50.720">
    <property type="entry name" value="NAD(P)-binding Rossmann-like Domain"/>
    <property type="match status" value="1"/>
</dbReference>
<gene>
    <name evidence="5" type="ORF">SAMN04490220_7041</name>
</gene>
<proteinExistence type="inferred from homology"/>
<name>A0A1H5H1Z7_RHOJO</name>
<protein>
    <submittedName>
        <fullName evidence="5">Myo-inositol 2-dehydrogenase / D-chiro-inositol 1-dehydrogenase</fullName>
    </submittedName>
</protein>
<feature type="domain" description="GFO/IDH/MocA-like oxidoreductase" evidence="4">
    <location>
        <begin position="147"/>
        <end position="269"/>
    </location>
</feature>
<dbReference type="GO" id="GO:0016491">
    <property type="term" value="F:oxidoreductase activity"/>
    <property type="evidence" value="ECO:0007669"/>
    <property type="project" value="UniProtKB-KW"/>
</dbReference>
<dbReference type="PANTHER" id="PTHR42840:SF3">
    <property type="entry name" value="BINDING ROSSMANN FOLD OXIDOREDUCTASE, PUTATIVE (AFU_ORTHOLOGUE AFUA_2G10240)-RELATED"/>
    <property type="match status" value="1"/>
</dbReference>
<dbReference type="EMBL" id="FNTL01000004">
    <property type="protein sequence ID" value="SEE22013.1"/>
    <property type="molecule type" value="Genomic_DNA"/>
</dbReference>
<evidence type="ECO:0000256" key="1">
    <source>
        <dbReference type="ARBA" id="ARBA00010928"/>
    </source>
</evidence>
<feature type="domain" description="Gfo/Idh/MocA-like oxidoreductase N-terminal" evidence="3">
    <location>
        <begin position="19"/>
        <end position="139"/>
    </location>
</feature>